<evidence type="ECO:0000259" key="1">
    <source>
        <dbReference type="Pfam" id="PF06877"/>
    </source>
</evidence>
<dbReference type="OrthoDB" id="894113at2"/>
<dbReference type="Pfam" id="PF06877">
    <property type="entry name" value="RraB"/>
    <property type="match status" value="1"/>
</dbReference>
<dbReference type="InterPro" id="IPR009671">
    <property type="entry name" value="RraB_dom"/>
</dbReference>
<keyword evidence="3" id="KW-1185">Reference proteome</keyword>
<protein>
    <recommendedName>
        <fullName evidence="1">Regulator of ribonuclease activity B domain-containing protein</fullName>
    </recommendedName>
</protein>
<accession>A0A4Q0XVR4</accession>
<gene>
    <name evidence="2" type="ORF">CRV06_12795</name>
</gene>
<dbReference type="RefSeq" id="WP_129082779.1">
    <property type="nucleotide sequence ID" value="NZ_CP041070.1"/>
</dbReference>
<dbReference type="EMBL" id="PDKO01000013">
    <property type="protein sequence ID" value="RXJ61680.1"/>
    <property type="molecule type" value="Genomic_DNA"/>
</dbReference>
<reference evidence="2 3" key="1">
    <citation type="submission" date="2017-10" db="EMBL/GenBank/DDBJ databases">
        <title>Genomics of the genus Arcobacter.</title>
        <authorList>
            <person name="Perez-Cataluna A."/>
            <person name="Figueras M.J."/>
        </authorList>
    </citation>
    <scope>NUCLEOTIDE SEQUENCE [LARGE SCALE GENOMIC DNA]</scope>
    <source>
        <strain evidence="2 3">DSM 24636</strain>
    </source>
</reference>
<dbReference type="Proteomes" id="UP000290191">
    <property type="component" value="Unassembled WGS sequence"/>
</dbReference>
<evidence type="ECO:0000313" key="3">
    <source>
        <dbReference type="Proteomes" id="UP000290191"/>
    </source>
</evidence>
<evidence type="ECO:0000313" key="2">
    <source>
        <dbReference type="EMBL" id="RXJ61680.1"/>
    </source>
</evidence>
<proteinExistence type="predicted"/>
<comment type="caution">
    <text evidence="2">The sequence shown here is derived from an EMBL/GenBank/DDBJ whole genome shotgun (WGS) entry which is preliminary data.</text>
</comment>
<organism evidence="2 3">
    <name type="scientific">Halarcobacter anaerophilus</name>
    <dbReference type="NCBI Taxonomy" id="877500"/>
    <lineage>
        <taxon>Bacteria</taxon>
        <taxon>Pseudomonadati</taxon>
        <taxon>Campylobacterota</taxon>
        <taxon>Epsilonproteobacteria</taxon>
        <taxon>Campylobacterales</taxon>
        <taxon>Arcobacteraceae</taxon>
        <taxon>Halarcobacter</taxon>
    </lineage>
</organism>
<feature type="domain" description="Regulator of ribonuclease activity B" evidence="1">
    <location>
        <begin position="13"/>
        <end position="101"/>
    </location>
</feature>
<sequence length="107" mass="12623">MEKNIKKFFNETAKENNLNLNNKLSWGFYFSHKQSDNLQEAKNLLDPNRYSSSEIIFENKTYYLCVEEISVHNVDSLYNRCKEFQTLAEKLHINSFDGFDVEEIAVS</sequence>
<name>A0A4Q0XVR4_9BACT</name>
<dbReference type="AlphaFoldDB" id="A0A4Q0XVR4"/>